<proteinExistence type="predicted"/>
<evidence type="ECO:0000313" key="1">
    <source>
        <dbReference type="EMBL" id="GAI07479.1"/>
    </source>
</evidence>
<dbReference type="AlphaFoldDB" id="X1MMB5"/>
<dbReference type="EMBL" id="BARV01011399">
    <property type="protein sequence ID" value="GAI07479.1"/>
    <property type="molecule type" value="Genomic_DNA"/>
</dbReference>
<accession>X1MMB5</accession>
<reference evidence="1" key="1">
    <citation type="journal article" date="2014" name="Front. Microbiol.">
        <title>High frequency of phylogenetically diverse reductive dehalogenase-homologous genes in deep subseafloor sedimentary metagenomes.</title>
        <authorList>
            <person name="Kawai M."/>
            <person name="Futagami T."/>
            <person name="Toyoda A."/>
            <person name="Takaki Y."/>
            <person name="Nishi S."/>
            <person name="Hori S."/>
            <person name="Arai W."/>
            <person name="Tsubouchi T."/>
            <person name="Morono Y."/>
            <person name="Uchiyama I."/>
            <person name="Ito T."/>
            <person name="Fujiyama A."/>
            <person name="Inagaki F."/>
            <person name="Takami H."/>
        </authorList>
    </citation>
    <scope>NUCLEOTIDE SEQUENCE</scope>
    <source>
        <strain evidence="1">Expedition CK06-06</strain>
    </source>
</reference>
<organism evidence="1">
    <name type="scientific">marine sediment metagenome</name>
    <dbReference type="NCBI Taxonomy" id="412755"/>
    <lineage>
        <taxon>unclassified sequences</taxon>
        <taxon>metagenomes</taxon>
        <taxon>ecological metagenomes</taxon>
    </lineage>
</organism>
<sequence length="216" mass="23478">MWLLSLSWYQQQLQSVYQPLNASISVLWSEYSTQKIENLPVGLNLAIIFNLTYHHWAAAVPIAAAGSCYALSYDCWADWQTAGDAGTKIHIVYVSHDTNEVRYVYLDTGDDSVGGDDLIETCQGTGTFDITVGLYYTMVSITKTRGGNLAVALKYEDNTSAKFHSFYTSPDADTLALAGEDVDESVIIGCLVSGAQGGAGFLTRGKVIRCLSAHSH</sequence>
<name>X1MMB5_9ZZZZ</name>
<gene>
    <name evidence="1" type="ORF">S06H3_21639</name>
</gene>
<comment type="caution">
    <text evidence="1">The sequence shown here is derived from an EMBL/GenBank/DDBJ whole genome shotgun (WGS) entry which is preliminary data.</text>
</comment>
<protein>
    <submittedName>
        <fullName evidence="1">Uncharacterized protein</fullName>
    </submittedName>
</protein>